<evidence type="ECO:0000313" key="2">
    <source>
        <dbReference type="EMBL" id="TKD51583.1"/>
    </source>
</evidence>
<gene>
    <name evidence="2" type="ORF">FBR43_13075</name>
</gene>
<accession>A0A4U1L5K9</accession>
<comment type="caution">
    <text evidence="2">The sequence shown here is derived from an EMBL/GenBank/DDBJ whole genome shotgun (WGS) entry which is preliminary data.</text>
</comment>
<dbReference type="RefSeq" id="WP_136943519.1">
    <property type="nucleotide sequence ID" value="NZ_SWKR01000002.1"/>
</dbReference>
<dbReference type="Proteomes" id="UP000309138">
    <property type="component" value="Unassembled WGS sequence"/>
</dbReference>
<dbReference type="OrthoDB" id="7509077at2"/>
<proteinExistence type="predicted"/>
<feature type="domain" description="MlaB-like STAS" evidence="1">
    <location>
        <begin position="9"/>
        <end position="82"/>
    </location>
</feature>
<dbReference type="Gene3D" id="3.30.750.24">
    <property type="entry name" value="STAS domain"/>
    <property type="match status" value="1"/>
</dbReference>
<evidence type="ECO:0000313" key="3">
    <source>
        <dbReference type="Proteomes" id="UP000309138"/>
    </source>
</evidence>
<dbReference type="InterPro" id="IPR036513">
    <property type="entry name" value="STAS_dom_sf"/>
</dbReference>
<dbReference type="EMBL" id="SWKR01000002">
    <property type="protein sequence ID" value="TKD51583.1"/>
    <property type="molecule type" value="Genomic_DNA"/>
</dbReference>
<name>A0A4U1L5K9_9SPHN</name>
<reference evidence="2 3" key="1">
    <citation type="submission" date="2019-04" db="EMBL/GenBank/DDBJ databases">
        <authorList>
            <person name="Yang Y."/>
            <person name="Wei D."/>
        </authorList>
    </citation>
    <scope>NUCLEOTIDE SEQUENCE [LARGE SCALE GENOMIC DNA]</scope>
    <source>
        <strain evidence="2 3">L-1-4w-11</strain>
    </source>
</reference>
<protein>
    <submittedName>
        <fullName evidence="2">STAS domain-containing protein</fullName>
    </submittedName>
</protein>
<keyword evidence="3" id="KW-1185">Reference proteome</keyword>
<evidence type="ECO:0000259" key="1">
    <source>
        <dbReference type="Pfam" id="PF13466"/>
    </source>
</evidence>
<dbReference type="SUPFAM" id="SSF52091">
    <property type="entry name" value="SpoIIaa-like"/>
    <property type="match status" value="1"/>
</dbReference>
<dbReference type="Pfam" id="PF13466">
    <property type="entry name" value="STAS_2"/>
    <property type="match status" value="1"/>
</dbReference>
<sequence length="98" mass="10298">MRRLTMLPVLDRSGVRLMANELRDMLDLGGAIGIDAAKVERIGLAGIQLLLSALRTGAEGTTEIRLIAASRAVEEAARVCGVTERLLGDLLAAAEVTG</sequence>
<dbReference type="AlphaFoldDB" id="A0A4U1L5K9"/>
<organism evidence="2 3">
    <name type="scientific">Sphingomonas baiyangensis</name>
    <dbReference type="NCBI Taxonomy" id="2572576"/>
    <lineage>
        <taxon>Bacteria</taxon>
        <taxon>Pseudomonadati</taxon>
        <taxon>Pseudomonadota</taxon>
        <taxon>Alphaproteobacteria</taxon>
        <taxon>Sphingomonadales</taxon>
        <taxon>Sphingomonadaceae</taxon>
        <taxon>Sphingomonas</taxon>
    </lineage>
</organism>
<dbReference type="InterPro" id="IPR058548">
    <property type="entry name" value="MlaB-like_STAS"/>
</dbReference>